<gene>
    <name evidence="1" type="ORF">BV22DRAFT_1195538</name>
</gene>
<accession>A0ACB8BK84</accession>
<dbReference type="Proteomes" id="UP000790709">
    <property type="component" value="Unassembled WGS sequence"/>
</dbReference>
<organism evidence="1 2">
    <name type="scientific">Leucogyrophana mollusca</name>
    <dbReference type="NCBI Taxonomy" id="85980"/>
    <lineage>
        <taxon>Eukaryota</taxon>
        <taxon>Fungi</taxon>
        <taxon>Dikarya</taxon>
        <taxon>Basidiomycota</taxon>
        <taxon>Agaricomycotina</taxon>
        <taxon>Agaricomycetes</taxon>
        <taxon>Agaricomycetidae</taxon>
        <taxon>Boletales</taxon>
        <taxon>Boletales incertae sedis</taxon>
        <taxon>Leucogyrophana</taxon>
    </lineage>
</organism>
<proteinExistence type="predicted"/>
<keyword evidence="2" id="KW-1185">Reference proteome</keyword>
<evidence type="ECO:0000313" key="2">
    <source>
        <dbReference type="Proteomes" id="UP000790709"/>
    </source>
</evidence>
<dbReference type="EMBL" id="MU266412">
    <property type="protein sequence ID" value="KAH7924968.1"/>
    <property type="molecule type" value="Genomic_DNA"/>
</dbReference>
<reference evidence="1" key="1">
    <citation type="journal article" date="2021" name="New Phytol.">
        <title>Evolutionary innovations through gain and loss of genes in the ectomycorrhizal Boletales.</title>
        <authorList>
            <person name="Wu G."/>
            <person name="Miyauchi S."/>
            <person name="Morin E."/>
            <person name="Kuo A."/>
            <person name="Drula E."/>
            <person name="Varga T."/>
            <person name="Kohler A."/>
            <person name="Feng B."/>
            <person name="Cao Y."/>
            <person name="Lipzen A."/>
            <person name="Daum C."/>
            <person name="Hundley H."/>
            <person name="Pangilinan J."/>
            <person name="Johnson J."/>
            <person name="Barry K."/>
            <person name="LaButti K."/>
            <person name="Ng V."/>
            <person name="Ahrendt S."/>
            <person name="Min B."/>
            <person name="Choi I.G."/>
            <person name="Park H."/>
            <person name="Plett J.M."/>
            <person name="Magnuson J."/>
            <person name="Spatafora J.W."/>
            <person name="Nagy L.G."/>
            <person name="Henrissat B."/>
            <person name="Grigoriev I.V."/>
            <person name="Yang Z.L."/>
            <person name="Xu J."/>
            <person name="Martin F.M."/>
        </authorList>
    </citation>
    <scope>NUCLEOTIDE SEQUENCE</scope>
    <source>
        <strain evidence="1">KUC20120723A-06</strain>
    </source>
</reference>
<comment type="caution">
    <text evidence="1">The sequence shown here is derived from an EMBL/GenBank/DDBJ whole genome shotgun (WGS) entry which is preliminary data.</text>
</comment>
<sequence>MQNQAQQTNSVIECLRSEVLKLENLEGDLLARIMQVQTSLTCKRARLGEEMNRLIPVDCLPDEILLICFERAIQLWKSSSGDGEDDAPASVVVSHVSRRWRRLAISTPSLWTHVQVTPNKEDDVHLFKRFLHRSANVPIHVHFRHCVDTDEPSQHSSESSSCSEDRQADNYHYIINALLPSIDRITALSALDSGTVVSLLLTRSLTYPASSMPFSETFASLTALTVANPHQRDDENPIAYSLFQRFLSASPNLTSLTLDGKVVKPTGNSITAVDLPSLEYMSITTSASAFRESLSFITSLSASALHHLELRRLVLFWTPDVIGAFFKDTSPKFPNVRHLTLDAIFCKGADRAQLFVEAFPRVVHLTIDALSLEQINPGNLHLVGSDSSAAAVWPLLQELTLDYRFLTPRRLSGVCCWLEARRNEAKQPLHIHILGPVGARRCKGFPRHIKKLQEYGDVDLENINLQAFPSWDTEEDIWEGSSYEVLT</sequence>
<evidence type="ECO:0000313" key="1">
    <source>
        <dbReference type="EMBL" id="KAH7924968.1"/>
    </source>
</evidence>
<name>A0ACB8BK84_9AGAM</name>
<protein>
    <submittedName>
        <fullName evidence="1">Uncharacterized protein</fullName>
    </submittedName>
</protein>